<dbReference type="OrthoDB" id="4892534at2759"/>
<reference evidence="3" key="1">
    <citation type="journal article" date="2013" name="Ind. Biotechnol.">
        <title>Comparative genomics analysis of Trichoderma reesei strains.</title>
        <authorList>
            <person name="Koike H."/>
            <person name="Aerts A."/>
            <person name="LaButti K."/>
            <person name="Grigoriev I.V."/>
            <person name="Baker S.E."/>
        </authorList>
    </citation>
    <scope>NUCLEOTIDE SEQUENCE [LARGE SCALE GENOMIC DNA]</scope>
    <source>
        <strain evidence="3">ATCC 56765 / BCRC 32924 / NRRL 11460 / Rut C-30</strain>
    </source>
</reference>
<dbReference type="KEGG" id="trr:M419DRAFT_73837"/>
<dbReference type="HOGENOM" id="CLU_1875724_0_0_1"/>
<dbReference type="AlphaFoldDB" id="A0A024SG98"/>
<proteinExistence type="predicted"/>
<sequence>MQFPTAALALLSFTFTASAADEQLCFPAPGQTNNVPQSITDLDGQIKIDWATKLCAQIDYSTVDAQSFTTDIADGVKATENGKTYGLNLVTVAVPNEQKCIDNAAATLGADVCPSGGAFINLDNNEEEWFSIVALD</sequence>
<evidence type="ECO:0000313" key="3">
    <source>
        <dbReference type="Proteomes" id="UP000024376"/>
    </source>
</evidence>
<protein>
    <recommendedName>
        <fullName evidence="4">Ecp2 effector protein domain-containing protein</fullName>
    </recommendedName>
</protein>
<evidence type="ECO:0008006" key="4">
    <source>
        <dbReference type="Google" id="ProtNLM"/>
    </source>
</evidence>
<gene>
    <name evidence="2" type="ORF">M419DRAFT_73837</name>
</gene>
<keyword evidence="1" id="KW-0732">Signal</keyword>
<evidence type="ECO:0000256" key="1">
    <source>
        <dbReference type="SAM" id="SignalP"/>
    </source>
</evidence>
<feature type="signal peptide" evidence="1">
    <location>
        <begin position="1"/>
        <end position="19"/>
    </location>
</feature>
<dbReference type="EMBL" id="KI911141">
    <property type="protein sequence ID" value="ETS04549.1"/>
    <property type="molecule type" value="Genomic_DNA"/>
</dbReference>
<evidence type="ECO:0000313" key="2">
    <source>
        <dbReference type="EMBL" id="ETS04549.1"/>
    </source>
</evidence>
<feature type="chain" id="PRO_5001537114" description="Ecp2 effector protein domain-containing protein" evidence="1">
    <location>
        <begin position="20"/>
        <end position="136"/>
    </location>
</feature>
<dbReference type="Proteomes" id="UP000024376">
    <property type="component" value="Unassembled WGS sequence"/>
</dbReference>
<name>A0A024SG98_HYPJR</name>
<accession>A0A024SG98</accession>
<organism evidence="2 3">
    <name type="scientific">Hypocrea jecorina (strain ATCC 56765 / BCRC 32924 / NRRL 11460 / Rut C-30)</name>
    <name type="common">Trichoderma reesei</name>
    <dbReference type="NCBI Taxonomy" id="1344414"/>
    <lineage>
        <taxon>Eukaryota</taxon>
        <taxon>Fungi</taxon>
        <taxon>Dikarya</taxon>
        <taxon>Ascomycota</taxon>
        <taxon>Pezizomycotina</taxon>
        <taxon>Sordariomycetes</taxon>
        <taxon>Hypocreomycetidae</taxon>
        <taxon>Hypocreales</taxon>
        <taxon>Hypocreaceae</taxon>
        <taxon>Trichoderma</taxon>
    </lineage>
</organism>